<feature type="transmembrane region" description="Helical" evidence="1">
    <location>
        <begin position="43"/>
        <end position="60"/>
    </location>
</feature>
<evidence type="ECO:0000313" key="2">
    <source>
        <dbReference type="EMBL" id="CAB4944882.1"/>
    </source>
</evidence>
<protein>
    <submittedName>
        <fullName evidence="2">Unannotated protein</fullName>
    </submittedName>
</protein>
<sequence>MKPTKIWSLATCLIAAAVFAFVLAHAFVTRGFAVPVSPINLPITLFSVGIALGFLAIPMARYRKALKEATKNVKRVPPLYAFRVVVLAKATSIAGSLFLGWHIGILLVQLTLPTITPAIGFSILGAAAALVTTVIAVVVEYLFRIPPDLNDTIEGTPA</sequence>
<accession>A0A6J7JRZ2</accession>
<keyword evidence="1" id="KW-1133">Transmembrane helix</keyword>
<reference evidence="2" key="1">
    <citation type="submission" date="2020-05" db="EMBL/GenBank/DDBJ databases">
        <authorList>
            <person name="Chiriac C."/>
            <person name="Salcher M."/>
            <person name="Ghai R."/>
            <person name="Kavagutti S V."/>
        </authorList>
    </citation>
    <scope>NUCLEOTIDE SEQUENCE</scope>
</reference>
<name>A0A6J7JRZ2_9ZZZZ</name>
<gene>
    <name evidence="2" type="ORF">UFOPK3837_00048</name>
</gene>
<dbReference type="InterPro" id="IPR021517">
    <property type="entry name" value="DUF3180"/>
</dbReference>
<dbReference type="Pfam" id="PF11377">
    <property type="entry name" value="DUF3180"/>
    <property type="match status" value="1"/>
</dbReference>
<feature type="transmembrane region" description="Helical" evidence="1">
    <location>
        <begin position="119"/>
        <end position="143"/>
    </location>
</feature>
<proteinExistence type="predicted"/>
<keyword evidence="1" id="KW-0472">Membrane</keyword>
<keyword evidence="1" id="KW-0812">Transmembrane</keyword>
<organism evidence="2">
    <name type="scientific">freshwater metagenome</name>
    <dbReference type="NCBI Taxonomy" id="449393"/>
    <lineage>
        <taxon>unclassified sequences</taxon>
        <taxon>metagenomes</taxon>
        <taxon>ecological metagenomes</taxon>
    </lineage>
</organism>
<evidence type="ECO:0000256" key="1">
    <source>
        <dbReference type="SAM" id="Phobius"/>
    </source>
</evidence>
<dbReference type="AlphaFoldDB" id="A0A6J7JRZ2"/>
<dbReference type="EMBL" id="CAFBNO010000001">
    <property type="protein sequence ID" value="CAB4944882.1"/>
    <property type="molecule type" value="Genomic_DNA"/>
</dbReference>
<feature type="transmembrane region" description="Helical" evidence="1">
    <location>
        <begin position="80"/>
        <end position="107"/>
    </location>
</feature>